<proteinExistence type="predicted"/>
<dbReference type="EMBL" id="JAHQIW010000789">
    <property type="protein sequence ID" value="KAJ1350046.1"/>
    <property type="molecule type" value="Genomic_DNA"/>
</dbReference>
<accession>A0AAD5MJ72</accession>
<dbReference type="Gene3D" id="3.30.505.10">
    <property type="entry name" value="SH2 domain"/>
    <property type="match status" value="1"/>
</dbReference>
<name>A0AAD5MJ72_PARTN</name>
<gene>
    <name evidence="1" type="ORF">KIN20_005751</name>
</gene>
<dbReference type="AlphaFoldDB" id="A0AAD5MJ72"/>
<dbReference type="SUPFAM" id="SSF55550">
    <property type="entry name" value="SH2 domain"/>
    <property type="match status" value="1"/>
</dbReference>
<evidence type="ECO:0000313" key="2">
    <source>
        <dbReference type="Proteomes" id="UP001196413"/>
    </source>
</evidence>
<reference evidence="1" key="1">
    <citation type="submission" date="2021-06" db="EMBL/GenBank/DDBJ databases">
        <title>Parelaphostrongylus tenuis whole genome reference sequence.</title>
        <authorList>
            <person name="Garwood T.J."/>
            <person name="Larsen P.A."/>
            <person name="Fountain-Jones N.M."/>
            <person name="Garbe J.R."/>
            <person name="Macchietto M.G."/>
            <person name="Kania S.A."/>
            <person name="Gerhold R.W."/>
            <person name="Richards J.E."/>
            <person name="Wolf T.M."/>
        </authorList>
    </citation>
    <scope>NUCLEOTIDE SEQUENCE</scope>
    <source>
        <strain evidence="1">MNPRO001-30</strain>
        <tissue evidence="1">Meninges</tissue>
    </source>
</reference>
<dbReference type="InterPro" id="IPR036860">
    <property type="entry name" value="SH2_dom_sf"/>
</dbReference>
<protein>
    <submittedName>
        <fullName evidence="1">Uncharacterized protein</fullName>
    </submittedName>
</protein>
<keyword evidence="2" id="KW-1185">Reference proteome</keyword>
<sequence>MEHEIHECELQSRLDIIINAMNKMALAERAAQTKGRAAIRRIRRFVTVDNQEMKADMEKMNEGLIEMDVARHEVKNTKTKEELEEKGTLYQKTVRNFNEQASKIQLVIDELSSTIYTNQREVVRVRQPEPMFPPDFIDAVKISLLNEPIYHGQLSQASICEKIHNDGDFLIQDGCDSQSLLLTIFRNGVRTFLITIEKVEDGVRFKAGSKCFASLNDLTFQMKTVQIDSETIRLGTAIYRNDNCGRFGAHCVIEEPPRSTLKTIIPLSTMKHKSVVVPLKMGIIHDGNRGGTGVTHPPKAQKTECFMVYLSRRVCPVPA</sequence>
<organism evidence="1 2">
    <name type="scientific">Parelaphostrongylus tenuis</name>
    <name type="common">Meningeal worm</name>
    <dbReference type="NCBI Taxonomy" id="148309"/>
    <lineage>
        <taxon>Eukaryota</taxon>
        <taxon>Metazoa</taxon>
        <taxon>Ecdysozoa</taxon>
        <taxon>Nematoda</taxon>
        <taxon>Chromadorea</taxon>
        <taxon>Rhabditida</taxon>
        <taxon>Rhabditina</taxon>
        <taxon>Rhabditomorpha</taxon>
        <taxon>Strongyloidea</taxon>
        <taxon>Metastrongylidae</taxon>
        <taxon>Parelaphostrongylus</taxon>
    </lineage>
</organism>
<evidence type="ECO:0000313" key="1">
    <source>
        <dbReference type="EMBL" id="KAJ1350046.1"/>
    </source>
</evidence>
<comment type="caution">
    <text evidence="1">The sequence shown here is derived from an EMBL/GenBank/DDBJ whole genome shotgun (WGS) entry which is preliminary data.</text>
</comment>
<dbReference type="Proteomes" id="UP001196413">
    <property type="component" value="Unassembled WGS sequence"/>
</dbReference>